<reference evidence="3" key="1">
    <citation type="submission" date="2023-10" db="EMBL/GenBank/DDBJ databases">
        <authorList>
            <person name="Chen Y."/>
            <person name="Shah S."/>
            <person name="Dougan E. K."/>
            <person name="Thang M."/>
            <person name="Chan C."/>
        </authorList>
    </citation>
    <scope>NUCLEOTIDE SEQUENCE [LARGE SCALE GENOMIC DNA]</scope>
</reference>
<evidence type="ECO:0000313" key="4">
    <source>
        <dbReference type="Proteomes" id="UP001189429"/>
    </source>
</evidence>
<keyword evidence="2" id="KW-1133">Transmembrane helix</keyword>
<accession>A0ABN9RTG3</accession>
<feature type="transmembrane region" description="Helical" evidence="2">
    <location>
        <begin position="158"/>
        <end position="180"/>
    </location>
</feature>
<dbReference type="EMBL" id="CAUYUJ010007558">
    <property type="protein sequence ID" value="CAK0821175.1"/>
    <property type="molecule type" value="Genomic_DNA"/>
</dbReference>
<evidence type="ECO:0000256" key="1">
    <source>
        <dbReference type="SAM" id="MobiDB-lite"/>
    </source>
</evidence>
<feature type="transmembrane region" description="Helical" evidence="2">
    <location>
        <begin position="120"/>
        <end position="146"/>
    </location>
</feature>
<keyword evidence="2" id="KW-0812">Transmembrane</keyword>
<dbReference type="Proteomes" id="UP001189429">
    <property type="component" value="Unassembled WGS sequence"/>
</dbReference>
<keyword evidence="4" id="KW-1185">Reference proteome</keyword>
<evidence type="ECO:0000313" key="3">
    <source>
        <dbReference type="EMBL" id="CAK0821175.1"/>
    </source>
</evidence>
<sequence>MRAPDISARLPRAVGRAARELLRIRTRGGQLPLPAVGAAAAAGVGAAALGGLRGNVVAGADAVPHGFLQAGGPRAGEPLGVRPTPASSQSVDTRASYSPLRSLLSVARVQHRAPQPQEEFFLMLCALAASNGLALFLDVVIIVVDIAQSDGGVGGPCVHLFVLIHAAYAAVVCYFGGHILKLHLGFIGRSELSSDWKEDTFYRVSGKTVWRENPDAEPVFIEDLDRERSEELINALVVNLDPEDYNKIDLPTTLYDPSRNEFDKGFKTNWWNFFCVPRWRRGCTGEF</sequence>
<name>A0ABN9RTG3_9DINO</name>
<keyword evidence="2" id="KW-0472">Membrane</keyword>
<feature type="region of interest" description="Disordered" evidence="1">
    <location>
        <begin position="73"/>
        <end position="92"/>
    </location>
</feature>
<gene>
    <name evidence="3" type="ORF">PCOR1329_LOCUS22572</name>
</gene>
<comment type="caution">
    <text evidence="3">The sequence shown here is derived from an EMBL/GenBank/DDBJ whole genome shotgun (WGS) entry which is preliminary data.</text>
</comment>
<evidence type="ECO:0000256" key="2">
    <source>
        <dbReference type="SAM" id="Phobius"/>
    </source>
</evidence>
<proteinExistence type="predicted"/>
<protein>
    <recommendedName>
        <fullName evidence="5">Protein S-acyltransferase</fullName>
    </recommendedName>
</protein>
<evidence type="ECO:0008006" key="5">
    <source>
        <dbReference type="Google" id="ProtNLM"/>
    </source>
</evidence>
<organism evidence="3 4">
    <name type="scientific">Prorocentrum cordatum</name>
    <dbReference type="NCBI Taxonomy" id="2364126"/>
    <lineage>
        <taxon>Eukaryota</taxon>
        <taxon>Sar</taxon>
        <taxon>Alveolata</taxon>
        <taxon>Dinophyceae</taxon>
        <taxon>Prorocentrales</taxon>
        <taxon>Prorocentraceae</taxon>
        <taxon>Prorocentrum</taxon>
    </lineage>
</organism>